<evidence type="ECO:0000256" key="9">
    <source>
        <dbReference type="SAM" id="Phobius"/>
    </source>
</evidence>
<feature type="transmembrane region" description="Helical" evidence="9">
    <location>
        <begin position="89"/>
        <end position="110"/>
    </location>
</feature>
<comment type="caution">
    <text evidence="10">The sequence shown here is derived from an EMBL/GenBank/DDBJ whole genome shotgun (WGS) entry which is preliminary data.</text>
</comment>
<dbReference type="Proteomes" id="UP000616114">
    <property type="component" value="Unassembled WGS sequence"/>
</dbReference>
<keyword evidence="7 9" id="KW-0472">Membrane</keyword>
<dbReference type="GO" id="GO:0005886">
    <property type="term" value="C:plasma membrane"/>
    <property type="evidence" value="ECO:0007669"/>
    <property type="project" value="UniProtKB-SubCell"/>
</dbReference>
<sequence>MSSNEESPTLSRRFQSILAGIRSNRGPQGKNDRAGELEVPPPPDTPVAIDEPYVSPALRIGAAWSWRIIVVVAAAAIILWGMAHVTVVVIPLLIALLISALLSPVCAALVRVGFPRALAAATTFLGTLALVVGLLTLVGQQLVAGFSELWEAGQQGFQSIIDWALDNPFGLDSTIIVTAFQDAVDEITAWVQQNSSAIASNAAAFTSSAGTFVTMLLLVLFTTFFFLYDGRRIFEWSIKLLPKPARERSKGAALRGWQTLVQYVRVQIFVAFIDAVGIALVAAFLGLPLVIPLGVLVFLASFIPVVGAVATGILAVLIALVAQGFWPAVIMLLGVLAVQQIESNVLQPLIMGKAVSVHPLGVVLAVAAGGFTFGILGALFAVPVVAVLNTMILYLSGRDIFAEAEERNRLQGPGKLTRLWRRIKRSFSGEPRERDADAMVSQAAGVPSGAAAAAGAAGEALVAEKRQQNIAGAPQLGDDPAPETGIPAEGASGLAPDAGAAAENPPGAQPATPSAGQQPDADAIDDSDEPDAGGEDGSGRSPARG</sequence>
<feature type="transmembrane region" description="Helical" evidence="9">
    <location>
        <begin position="268"/>
        <end position="287"/>
    </location>
</feature>
<evidence type="ECO:0000256" key="2">
    <source>
        <dbReference type="ARBA" id="ARBA00009773"/>
    </source>
</evidence>
<evidence type="ECO:0000256" key="5">
    <source>
        <dbReference type="ARBA" id="ARBA00022692"/>
    </source>
</evidence>
<dbReference type="PANTHER" id="PTHR21716:SF53">
    <property type="entry name" value="PERMEASE PERM-RELATED"/>
    <property type="match status" value="1"/>
</dbReference>
<keyword evidence="4" id="KW-1003">Cell membrane</keyword>
<dbReference type="Pfam" id="PF01594">
    <property type="entry name" value="AI-2E_transport"/>
    <property type="match status" value="1"/>
</dbReference>
<evidence type="ECO:0000313" key="11">
    <source>
        <dbReference type="Proteomes" id="UP000616114"/>
    </source>
</evidence>
<evidence type="ECO:0000313" key="10">
    <source>
        <dbReference type="EMBL" id="GGA09483.1"/>
    </source>
</evidence>
<keyword evidence="3" id="KW-0813">Transport</keyword>
<evidence type="ECO:0008006" key="12">
    <source>
        <dbReference type="Google" id="ProtNLM"/>
    </source>
</evidence>
<evidence type="ECO:0000256" key="8">
    <source>
        <dbReference type="SAM" id="MobiDB-lite"/>
    </source>
</evidence>
<gene>
    <name evidence="10" type="ORF">GCM10011333_10320</name>
</gene>
<evidence type="ECO:0000256" key="4">
    <source>
        <dbReference type="ARBA" id="ARBA00022475"/>
    </source>
</evidence>
<dbReference type="GO" id="GO:0055085">
    <property type="term" value="P:transmembrane transport"/>
    <property type="evidence" value="ECO:0007669"/>
    <property type="project" value="TreeGrafter"/>
</dbReference>
<feature type="transmembrane region" description="Helical" evidence="9">
    <location>
        <begin position="324"/>
        <end position="341"/>
    </location>
</feature>
<comment type="subcellular location">
    <subcellularLocation>
        <location evidence="1">Cell membrane</location>
        <topology evidence="1">Multi-pass membrane protein</topology>
    </subcellularLocation>
</comment>
<dbReference type="RefSeq" id="WP_188549874.1">
    <property type="nucleotide sequence ID" value="NZ_BMFY01000004.1"/>
</dbReference>
<feature type="transmembrane region" description="Helical" evidence="9">
    <location>
        <begin position="117"/>
        <end position="138"/>
    </location>
</feature>
<evidence type="ECO:0000256" key="7">
    <source>
        <dbReference type="ARBA" id="ARBA00023136"/>
    </source>
</evidence>
<feature type="region of interest" description="Disordered" evidence="8">
    <location>
        <begin position="19"/>
        <end position="44"/>
    </location>
</feature>
<evidence type="ECO:0000256" key="1">
    <source>
        <dbReference type="ARBA" id="ARBA00004651"/>
    </source>
</evidence>
<dbReference type="AlphaFoldDB" id="A0A8J2TWN5"/>
<reference evidence="10" key="2">
    <citation type="submission" date="2020-09" db="EMBL/GenBank/DDBJ databases">
        <authorList>
            <person name="Sun Q."/>
            <person name="Zhou Y."/>
        </authorList>
    </citation>
    <scope>NUCLEOTIDE SEQUENCE</scope>
    <source>
        <strain evidence="10">CGMCC 1.12785</strain>
    </source>
</reference>
<name>A0A8J2TWN5_9MICO</name>
<keyword evidence="11" id="KW-1185">Reference proteome</keyword>
<feature type="transmembrane region" description="Helical" evidence="9">
    <location>
        <begin position="361"/>
        <end position="388"/>
    </location>
</feature>
<keyword evidence="6 9" id="KW-1133">Transmembrane helix</keyword>
<accession>A0A8J2TWN5</accession>
<evidence type="ECO:0000256" key="3">
    <source>
        <dbReference type="ARBA" id="ARBA00022448"/>
    </source>
</evidence>
<organism evidence="10 11">
    <name type="scientific">Sediminivirga luteola</name>
    <dbReference type="NCBI Taxonomy" id="1774748"/>
    <lineage>
        <taxon>Bacteria</taxon>
        <taxon>Bacillati</taxon>
        <taxon>Actinomycetota</taxon>
        <taxon>Actinomycetes</taxon>
        <taxon>Micrococcales</taxon>
        <taxon>Brevibacteriaceae</taxon>
        <taxon>Sediminivirga</taxon>
    </lineage>
</organism>
<comment type="similarity">
    <text evidence="2">Belongs to the autoinducer-2 exporter (AI-2E) (TC 2.A.86) family.</text>
</comment>
<feature type="transmembrane region" description="Helical" evidence="9">
    <location>
        <begin position="209"/>
        <end position="228"/>
    </location>
</feature>
<dbReference type="InterPro" id="IPR002549">
    <property type="entry name" value="AI-2E-like"/>
</dbReference>
<evidence type="ECO:0000256" key="6">
    <source>
        <dbReference type="ARBA" id="ARBA00022989"/>
    </source>
</evidence>
<protein>
    <recommendedName>
        <fullName evidence="12">PurR-regulated permease PerM</fullName>
    </recommendedName>
</protein>
<feature type="transmembrane region" description="Helical" evidence="9">
    <location>
        <begin position="64"/>
        <end position="83"/>
    </location>
</feature>
<keyword evidence="5 9" id="KW-0812">Transmembrane</keyword>
<feature type="region of interest" description="Disordered" evidence="8">
    <location>
        <begin position="472"/>
        <end position="545"/>
    </location>
</feature>
<feature type="transmembrane region" description="Helical" evidence="9">
    <location>
        <begin position="293"/>
        <end position="317"/>
    </location>
</feature>
<proteinExistence type="inferred from homology"/>
<reference evidence="10" key="1">
    <citation type="journal article" date="2014" name="Int. J. Syst. Evol. Microbiol.">
        <title>Complete genome sequence of Corynebacterium casei LMG S-19264T (=DSM 44701T), isolated from a smear-ripened cheese.</title>
        <authorList>
            <consortium name="US DOE Joint Genome Institute (JGI-PGF)"/>
            <person name="Walter F."/>
            <person name="Albersmeier A."/>
            <person name="Kalinowski J."/>
            <person name="Ruckert C."/>
        </authorList>
    </citation>
    <scope>NUCLEOTIDE SEQUENCE</scope>
    <source>
        <strain evidence="10">CGMCC 1.12785</strain>
    </source>
</reference>
<feature type="compositionally biased region" description="Acidic residues" evidence="8">
    <location>
        <begin position="522"/>
        <end position="534"/>
    </location>
</feature>
<dbReference type="PANTHER" id="PTHR21716">
    <property type="entry name" value="TRANSMEMBRANE PROTEIN"/>
    <property type="match status" value="1"/>
</dbReference>
<feature type="compositionally biased region" description="Low complexity" evidence="8">
    <location>
        <begin position="490"/>
        <end position="511"/>
    </location>
</feature>
<dbReference type="EMBL" id="BMFY01000004">
    <property type="protein sequence ID" value="GGA09483.1"/>
    <property type="molecule type" value="Genomic_DNA"/>
</dbReference>